<dbReference type="EMBL" id="JACCBV010000001">
    <property type="protein sequence ID" value="NYE19137.1"/>
    <property type="molecule type" value="Genomic_DNA"/>
</dbReference>
<evidence type="ECO:0000259" key="1">
    <source>
        <dbReference type="Pfam" id="PF12680"/>
    </source>
</evidence>
<dbReference type="GO" id="GO:0016853">
    <property type="term" value="F:isomerase activity"/>
    <property type="evidence" value="ECO:0007669"/>
    <property type="project" value="UniProtKB-KW"/>
</dbReference>
<dbReference type="Pfam" id="PF12680">
    <property type="entry name" value="SnoaL_2"/>
    <property type="match status" value="1"/>
</dbReference>
<dbReference type="Gene3D" id="3.10.450.50">
    <property type="match status" value="1"/>
</dbReference>
<sequence length="123" mass="14530">MDDREKTDAAARAWVEKYVTAWRTNDPADIGALFTPDVEYRFEPWEEPIRGSEAITAEWIKRADDPGTYEFTWDVAGVDGSRAFIEAETRYDDGNHYRNMWVVDLADDGRARRFTEWWMKQRE</sequence>
<organism evidence="2 3">
    <name type="scientific">Microbacterium immunditiarum</name>
    <dbReference type="NCBI Taxonomy" id="337480"/>
    <lineage>
        <taxon>Bacteria</taxon>
        <taxon>Bacillati</taxon>
        <taxon>Actinomycetota</taxon>
        <taxon>Actinomycetes</taxon>
        <taxon>Micrococcales</taxon>
        <taxon>Microbacteriaceae</taxon>
        <taxon>Microbacterium</taxon>
    </lineage>
</organism>
<feature type="domain" description="SnoaL-like" evidence="1">
    <location>
        <begin position="15"/>
        <end position="111"/>
    </location>
</feature>
<keyword evidence="2" id="KW-0413">Isomerase</keyword>
<dbReference type="Proteomes" id="UP000576969">
    <property type="component" value="Unassembled WGS sequence"/>
</dbReference>
<dbReference type="InterPro" id="IPR032710">
    <property type="entry name" value="NTF2-like_dom_sf"/>
</dbReference>
<name>A0A7Y9GMG5_9MICO</name>
<accession>A0A7Y9GMG5</accession>
<gene>
    <name evidence="2" type="ORF">BJ991_001165</name>
</gene>
<dbReference type="RefSeq" id="WP_179488275.1">
    <property type="nucleotide sequence ID" value="NZ_JACCBV010000001.1"/>
</dbReference>
<keyword evidence="3" id="KW-1185">Reference proteome</keyword>
<reference evidence="2 3" key="1">
    <citation type="submission" date="2020-07" db="EMBL/GenBank/DDBJ databases">
        <title>Sequencing the genomes of 1000 actinobacteria strains.</title>
        <authorList>
            <person name="Klenk H.-P."/>
        </authorList>
    </citation>
    <scope>NUCLEOTIDE SEQUENCE [LARGE SCALE GENOMIC DNA]</scope>
    <source>
        <strain evidence="2 3">DSM 24662</strain>
    </source>
</reference>
<dbReference type="SUPFAM" id="SSF54427">
    <property type="entry name" value="NTF2-like"/>
    <property type="match status" value="1"/>
</dbReference>
<dbReference type="AlphaFoldDB" id="A0A7Y9GMG5"/>
<comment type="caution">
    <text evidence="2">The sequence shown here is derived from an EMBL/GenBank/DDBJ whole genome shotgun (WGS) entry which is preliminary data.</text>
</comment>
<protein>
    <submittedName>
        <fullName evidence="2">Ketosteroid isomerase-like protein</fullName>
    </submittedName>
</protein>
<proteinExistence type="predicted"/>
<evidence type="ECO:0000313" key="3">
    <source>
        <dbReference type="Proteomes" id="UP000576969"/>
    </source>
</evidence>
<evidence type="ECO:0000313" key="2">
    <source>
        <dbReference type="EMBL" id="NYE19137.1"/>
    </source>
</evidence>
<dbReference type="InterPro" id="IPR037401">
    <property type="entry name" value="SnoaL-like"/>
</dbReference>